<keyword evidence="4 7" id="KW-0238">DNA-binding</keyword>
<dbReference type="InterPro" id="IPR036388">
    <property type="entry name" value="WH-like_DNA-bd_sf"/>
</dbReference>
<keyword evidence="11" id="KW-1185">Reference proteome</keyword>
<dbReference type="SUPFAM" id="SSF46894">
    <property type="entry name" value="C-terminal effector domain of the bipartite response regulators"/>
    <property type="match status" value="1"/>
</dbReference>
<feature type="modified residue" description="4-aspartylphosphate" evidence="6">
    <location>
        <position position="68"/>
    </location>
</feature>
<accession>A0A1H0D3B4</accession>
<dbReference type="EMBL" id="LT629701">
    <property type="protein sequence ID" value="SDN64579.1"/>
    <property type="molecule type" value="Genomic_DNA"/>
</dbReference>
<keyword evidence="5" id="KW-0804">Transcription</keyword>
<protein>
    <submittedName>
        <fullName evidence="10">DNA-binding response regulator, OmpR family, contains REC and winged-helix (WHTH) domain</fullName>
    </submittedName>
</protein>
<evidence type="ECO:0000256" key="1">
    <source>
        <dbReference type="ARBA" id="ARBA00022553"/>
    </source>
</evidence>
<evidence type="ECO:0000259" key="9">
    <source>
        <dbReference type="PROSITE" id="PS51755"/>
    </source>
</evidence>
<dbReference type="STRING" id="211114.SAMN04489726_7565"/>
<dbReference type="SMART" id="SM00862">
    <property type="entry name" value="Trans_reg_C"/>
    <property type="match status" value="1"/>
</dbReference>
<evidence type="ECO:0000256" key="3">
    <source>
        <dbReference type="ARBA" id="ARBA00023015"/>
    </source>
</evidence>
<dbReference type="Pfam" id="PF00486">
    <property type="entry name" value="Trans_reg_C"/>
    <property type="match status" value="1"/>
</dbReference>
<dbReference type="InterPro" id="IPR011006">
    <property type="entry name" value="CheY-like_superfamily"/>
</dbReference>
<dbReference type="GO" id="GO:0005829">
    <property type="term" value="C:cytosol"/>
    <property type="evidence" value="ECO:0007669"/>
    <property type="project" value="TreeGrafter"/>
</dbReference>
<dbReference type="SUPFAM" id="SSF52172">
    <property type="entry name" value="CheY-like"/>
    <property type="match status" value="1"/>
</dbReference>
<dbReference type="GO" id="GO:0000976">
    <property type="term" value="F:transcription cis-regulatory region binding"/>
    <property type="evidence" value="ECO:0007669"/>
    <property type="project" value="TreeGrafter"/>
</dbReference>
<dbReference type="Gene3D" id="1.10.10.10">
    <property type="entry name" value="Winged helix-like DNA-binding domain superfamily/Winged helix DNA-binding domain"/>
    <property type="match status" value="1"/>
</dbReference>
<reference evidence="10 11" key="1">
    <citation type="submission" date="2016-10" db="EMBL/GenBank/DDBJ databases">
        <authorList>
            <person name="de Groot N.N."/>
        </authorList>
    </citation>
    <scope>NUCLEOTIDE SEQUENCE [LARGE SCALE GENOMIC DNA]</scope>
    <source>
        <strain evidence="10 11">DSM 44149</strain>
    </source>
</reference>
<dbReference type="GO" id="GO:0000156">
    <property type="term" value="F:phosphorelay response regulator activity"/>
    <property type="evidence" value="ECO:0007669"/>
    <property type="project" value="TreeGrafter"/>
</dbReference>
<dbReference type="GO" id="GO:0032993">
    <property type="term" value="C:protein-DNA complex"/>
    <property type="evidence" value="ECO:0007669"/>
    <property type="project" value="TreeGrafter"/>
</dbReference>
<dbReference type="FunFam" id="1.10.10.10:FF:000018">
    <property type="entry name" value="DNA-binding response regulator ResD"/>
    <property type="match status" value="1"/>
</dbReference>
<sequence>MICYTTSMEELPKAEVTGRVLVVDDDLTVRDVVRRYLELAGHRVELAGDGEQALRMAAAHEPDLVVLDLMLPGLDGLEVCRRLREHSAVPVIMLTARGDEEDRVLGLSLGADDYVSKPFSARELALRVSSVLRRVGPRPVTAAGLSDGSLRLDLTARRVERDGRELTLTGREFDLLAFLMEHPGRAYSRADLLAEVWGWEFGDQSTVTVHVRRLREKVEADPANPVRIATVWGVGYRYDPSG</sequence>
<proteinExistence type="predicted"/>
<keyword evidence="2" id="KW-0902">Two-component regulatory system</keyword>
<name>A0A1H0D3B4_ALLAB</name>
<organism evidence="10 11">
    <name type="scientific">Allokutzneria albata</name>
    <name type="common">Kibdelosporangium albatum</name>
    <dbReference type="NCBI Taxonomy" id="211114"/>
    <lineage>
        <taxon>Bacteria</taxon>
        <taxon>Bacillati</taxon>
        <taxon>Actinomycetota</taxon>
        <taxon>Actinomycetes</taxon>
        <taxon>Pseudonocardiales</taxon>
        <taxon>Pseudonocardiaceae</taxon>
        <taxon>Allokutzneria</taxon>
    </lineage>
</organism>
<dbReference type="FunFam" id="3.40.50.2300:FF:000001">
    <property type="entry name" value="DNA-binding response regulator PhoB"/>
    <property type="match status" value="1"/>
</dbReference>
<feature type="domain" description="Response regulatory" evidence="8">
    <location>
        <begin position="19"/>
        <end position="132"/>
    </location>
</feature>
<dbReference type="PROSITE" id="PS50110">
    <property type="entry name" value="RESPONSE_REGULATORY"/>
    <property type="match status" value="1"/>
</dbReference>
<dbReference type="AlphaFoldDB" id="A0A1H0D3B4"/>
<dbReference type="InterPro" id="IPR016032">
    <property type="entry name" value="Sig_transdc_resp-reg_C-effctor"/>
</dbReference>
<evidence type="ECO:0000256" key="7">
    <source>
        <dbReference type="PROSITE-ProRule" id="PRU01091"/>
    </source>
</evidence>
<keyword evidence="1 6" id="KW-0597">Phosphoprotein</keyword>
<dbReference type="InterPro" id="IPR039420">
    <property type="entry name" value="WalR-like"/>
</dbReference>
<evidence type="ECO:0000256" key="6">
    <source>
        <dbReference type="PROSITE-ProRule" id="PRU00169"/>
    </source>
</evidence>
<dbReference type="InterPro" id="IPR001789">
    <property type="entry name" value="Sig_transdc_resp-reg_receiver"/>
</dbReference>
<evidence type="ECO:0000256" key="4">
    <source>
        <dbReference type="ARBA" id="ARBA00023125"/>
    </source>
</evidence>
<dbReference type="PANTHER" id="PTHR48111">
    <property type="entry name" value="REGULATOR OF RPOS"/>
    <property type="match status" value="1"/>
</dbReference>
<feature type="DNA-binding region" description="OmpR/PhoB-type" evidence="7">
    <location>
        <begin position="142"/>
        <end position="240"/>
    </location>
</feature>
<evidence type="ECO:0000256" key="5">
    <source>
        <dbReference type="ARBA" id="ARBA00023163"/>
    </source>
</evidence>
<dbReference type="PANTHER" id="PTHR48111:SF4">
    <property type="entry name" value="DNA-BINDING DUAL TRANSCRIPTIONAL REGULATOR OMPR"/>
    <property type="match status" value="1"/>
</dbReference>
<dbReference type="CDD" id="cd00383">
    <property type="entry name" value="trans_reg_C"/>
    <property type="match status" value="1"/>
</dbReference>
<dbReference type="GO" id="GO:0006355">
    <property type="term" value="P:regulation of DNA-templated transcription"/>
    <property type="evidence" value="ECO:0007669"/>
    <property type="project" value="InterPro"/>
</dbReference>
<feature type="domain" description="OmpR/PhoB-type" evidence="9">
    <location>
        <begin position="142"/>
        <end position="240"/>
    </location>
</feature>
<dbReference type="Gene3D" id="6.10.250.690">
    <property type="match status" value="1"/>
</dbReference>
<gene>
    <name evidence="10" type="ORF">SAMN04489726_7565</name>
</gene>
<evidence type="ECO:0000259" key="8">
    <source>
        <dbReference type="PROSITE" id="PS50110"/>
    </source>
</evidence>
<evidence type="ECO:0000313" key="10">
    <source>
        <dbReference type="EMBL" id="SDN64579.1"/>
    </source>
</evidence>
<dbReference type="InterPro" id="IPR001867">
    <property type="entry name" value="OmpR/PhoB-type_DNA-bd"/>
</dbReference>
<dbReference type="Gene3D" id="3.40.50.2300">
    <property type="match status" value="1"/>
</dbReference>
<keyword evidence="3" id="KW-0805">Transcription regulation</keyword>
<evidence type="ECO:0000256" key="2">
    <source>
        <dbReference type="ARBA" id="ARBA00023012"/>
    </source>
</evidence>
<dbReference type="CDD" id="cd17574">
    <property type="entry name" value="REC_OmpR"/>
    <property type="match status" value="1"/>
</dbReference>
<dbReference type="eggNOG" id="COG0745">
    <property type="taxonomic scope" value="Bacteria"/>
</dbReference>
<dbReference type="Proteomes" id="UP000183376">
    <property type="component" value="Chromosome I"/>
</dbReference>
<evidence type="ECO:0000313" key="11">
    <source>
        <dbReference type="Proteomes" id="UP000183376"/>
    </source>
</evidence>
<dbReference type="SMART" id="SM00448">
    <property type="entry name" value="REC"/>
    <property type="match status" value="1"/>
</dbReference>
<dbReference type="Pfam" id="PF00072">
    <property type="entry name" value="Response_reg"/>
    <property type="match status" value="1"/>
</dbReference>
<dbReference type="PROSITE" id="PS51755">
    <property type="entry name" value="OMPR_PHOB"/>
    <property type="match status" value="1"/>
</dbReference>